<gene>
    <name evidence="11" type="ORF">Poli38472_007582</name>
</gene>
<evidence type="ECO:0000256" key="1">
    <source>
        <dbReference type="ARBA" id="ARBA00004141"/>
    </source>
</evidence>
<dbReference type="EMBL" id="SPLM01000003">
    <property type="protein sequence ID" value="TMW67910.1"/>
    <property type="molecule type" value="Genomic_DNA"/>
</dbReference>
<evidence type="ECO:0000313" key="11">
    <source>
        <dbReference type="EMBL" id="TMW67910.1"/>
    </source>
</evidence>
<dbReference type="PANTHER" id="PTHR19241">
    <property type="entry name" value="ATP-BINDING CASSETTE TRANSPORTER"/>
    <property type="match status" value="1"/>
</dbReference>
<organism evidence="11 12">
    <name type="scientific">Pythium oligandrum</name>
    <name type="common">Mycoparasitic fungus</name>
    <dbReference type="NCBI Taxonomy" id="41045"/>
    <lineage>
        <taxon>Eukaryota</taxon>
        <taxon>Sar</taxon>
        <taxon>Stramenopiles</taxon>
        <taxon>Oomycota</taxon>
        <taxon>Peronosporomycetes</taxon>
        <taxon>Pythiales</taxon>
        <taxon>Pythiaceae</taxon>
        <taxon>Pythium</taxon>
    </lineage>
</organism>
<evidence type="ECO:0000259" key="10">
    <source>
        <dbReference type="PROSITE" id="PS50893"/>
    </source>
</evidence>
<evidence type="ECO:0000256" key="4">
    <source>
        <dbReference type="ARBA" id="ARBA00022692"/>
    </source>
</evidence>
<evidence type="ECO:0000313" key="12">
    <source>
        <dbReference type="Proteomes" id="UP000794436"/>
    </source>
</evidence>
<dbReference type="OrthoDB" id="70398at2759"/>
<keyword evidence="6" id="KW-0067">ATP-binding</keyword>
<keyword evidence="7 9" id="KW-1133">Transmembrane helix</keyword>
<keyword evidence="5" id="KW-0547">Nucleotide-binding</keyword>
<feature type="domain" description="ABC transporter" evidence="10">
    <location>
        <begin position="774"/>
        <end position="1016"/>
    </location>
</feature>
<dbReference type="GO" id="GO:0016887">
    <property type="term" value="F:ATP hydrolysis activity"/>
    <property type="evidence" value="ECO:0007669"/>
    <property type="project" value="InterPro"/>
</dbReference>
<feature type="transmembrane region" description="Helical" evidence="9">
    <location>
        <begin position="1110"/>
        <end position="1131"/>
    </location>
</feature>
<feature type="transmembrane region" description="Helical" evidence="9">
    <location>
        <begin position="478"/>
        <end position="502"/>
    </location>
</feature>
<accession>A0A8K1CSH3</accession>
<proteinExistence type="inferred from homology"/>
<feature type="transmembrane region" description="Helical" evidence="9">
    <location>
        <begin position="1143"/>
        <end position="1164"/>
    </location>
</feature>
<keyword evidence="12" id="KW-1185">Reference proteome</keyword>
<dbReference type="SMART" id="SM00382">
    <property type="entry name" value="AAA"/>
    <property type="match status" value="2"/>
</dbReference>
<evidence type="ECO:0000256" key="9">
    <source>
        <dbReference type="SAM" id="Phobius"/>
    </source>
</evidence>
<dbReference type="CDD" id="cd03232">
    <property type="entry name" value="ABCG_PDR_domain2"/>
    <property type="match status" value="1"/>
</dbReference>
<dbReference type="FunFam" id="3.40.50.300:FF:000528">
    <property type="entry name" value="ABC transporter G family member 31"/>
    <property type="match status" value="1"/>
</dbReference>
<feature type="transmembrane region" description="Helical" evidence="9">
    <location>
        <begin position="449"/>
        <end position="472"/>
    </location>
</feature>
<evidence type="ECO:0000256" key="7">
    <source>
        <dbReference type="ARBA" id="ARBA00022989"/>
    </source>
</evidence>
<feature type="transmembrane region" description="Helical" evidence="9">
    <location>
        <begin position="593"/>
        <end position="610"/>
    </location>
</feature>
<dbReference type="InterPro" id="IPR003593">
    <property type="entry name" value="AAA+_ATPase"/>
</dbReference>
<comment type="subcellular location">
    <subcellularLocation>
        <location evidence="1">Membrane</location>
        <topology evidence="1">Multi-pass membrane protein</topology>
    </subcellularLocation>
</comment>
<evidence type="ECO:0000256" key="3">
    <source>
        <dbReference type="ARBA" id="ARBA00022448"/>
    </source>
</evidence>
<keyword evidence="8 9" id="KW-0472">Membrane</keyword>
<keyword evidence="4 9" id="KW-0812">Transmembrane</keyword>
<feature type="transmembrane region" description="Helical" evidence="9">
    <location>
        <begin position="1351"/>
        <end position="1372"/>
    </location>
</feature>
<dbReference type="InterPro" id="IPR027417">
    <property type="entry name" value="P-loop_NTPase"/>
</dbReference>
<protein>
    <recommendedName>
        <fullName evidence="10">ABC transporter domain-containing protein</fullName>
    </recommendedName>
</protein>
<dbReference type="GO" id="GO:0140359">
    <property type="term" value="F:ABC-type transporter activity"/>
    <property type="evidence" value="ECO:0007669"/>
    <property type="project" value="InterPro"/>
</dbReference>
<evidence type="ECO:0000256" key="2">
    <source>
        <dbReference type="ARBA" id="ARBA00006012"/>
    </source>
</evidence>
<feature type="transmembrane region" description="Helical" evidence="9">
    <location>
        <begin position="560"/>
        <end position="581"/>
    </location>
</feature>
<sequence length="1377" mass="153104">MTEPDKLMKPTIGHASAKDLMAHGPEALHAHVSNQLETALGRAMHQMEVRFRDISVSADVVMASSKSTTNELPTIANSVRKSVGGIFAKKHKITKHILKNVSGVFKPGTMTLVLGQPGSGKSSLMKILSGRFPMSGHVQLSGDVTYNGATTDEMRKRLPQFVSYVTQRDTHFPTLTVKETLQFAQECSGGVHFSKRIASTLSKTAPEETKAAVEAVQQLSEHYTDVVIQQLGLENCQDTVVGDAMLRGVSGGERKRVTTGEMQFGSSLVTFMDEISTGLDSAATFDIIKTQRSVAMNLRKTVVIALLQPSPEVFALFDDVLILNDGEVMYHGPRDQVESYFADLGFVCPPERDVADFLLDLGTRQQRRYEVTRTDGSQLPRKASEYASIFRQSSIYNDMIEYVNGPHDPALLEDKKELFELVPEFQQSFWASTHTLMGREWKKMARNPAFYLGHLVLMGIIGLLNTTVFWQFDPKDPQVVIGIVSGSVQFLGFSQFAHIPIFMSERDIFYRQRGANFYRTGSYVMAHLICQIPMGVVEAILLGTILYWMCGFVASAAGYFVFLLVFFLISLVFTAMCFFLAAISPDLHVAEPISLVGLLVFALYSGFIMAKDQIPDYLIWVYWLNPVAWGVRSIMVNQYRNDHFDVCVYDGIDYCKQYGMQMSEYTLRLFSVESDRAWLWYGVLYLAGGTLAFMAMAALVLEYKRYESPHNTMLNGDGGDIQKQSAVSDSESGSAFTMESPTPYGLASTPRGDDHAVIDVQHSSQHRHVTPITIAFRDLYYAVPNPTDPKEDLELLKGINGFALPGKMTALMGSSGAGKTTLMDVIAGRKTGGKIRGQIMFNGHPATDLVTRRSTGYCEQMDIHSDASTFREALTFSAFLRQDSRVPDSAKYDSVEECLDLLDLRPIADQIIRGSSVEQMKRLTIGVELAAQPSVLFLDEPTSGLDARSAKLVMEGVRKVADTGRTIVCTIHQPSTEVFMLFDSLLLLKRGGQTVYFGDLGERAGELISYFEKVPGVSPIEEGYNPGTWMLEVIGAGVGNTVNQDVDFVEVFNASEKAVLLEENLSREGVGRPSPLVEAVVYDSKRAASEWTQAKLVTKRFLDLYWRTPAYNLSRLLVSIFVGLIFGLSYLSMDYDTYQGINAGEGMVCMTAFFISNVTYNSIIPFAAQERASFYRERASQTYNALWYFVGGTIAEIPYVFASCLAFMVLYFPMVGFTGVGTFFFYWFVTSIQVLSYAYVGQFLAYALPTIEVAMITSVLYLCTSFQFLGFNPPPGAIPSAWKWVYQIDPPRFPFAVLSAIVFGDCPADDPDAIGCRNMDNLPPTVPSGLNVKEYVEVVFNAKHDDIGLNVLYVFIAIIFFRILALLSLRFINHQKR</sequence>
<dbReference type="SUPFAM" id="SSF52540">
    <property type="entry name" value="P-loop containing nucleoside triphosphate hydrolases"/>
    <property type="match status" value="2"/>
</dbReference>
<feature type="domain" description="ABC transporter" evidence="10">
    <location>
        <begin position="74"/>
        <end position="350"/>
    </location>
</feature>
<evidence type="ECO:0000256" key="5">
    <source>
        <dbReference type="ARBA" id="ARBA00022741"/>
    </source>
</evidence>
<reference evidence="11" key="1">
    <citation type="submission" date="2019-03" db="EMBL/GenBank/DDBJ databases">
        <title>Long read genome sequence of the mycoparasitic Pythium oligandrum ATCC 38472 isolated from sugarbeet rhizosphere.</title>
        <authorList>
            <person name="Gaulin E."/>
        </authorList>
    </citation>
    <scope>NUCLEOTIDE SEQUENCE</scope>
    <source>
        <strain evidence="11">ATCC 38472_TT</strain>
    </source>
</reference>
<dbReference type="GO" id="GO:0005524">
    <property type="term" value="F:ATP binding"/>
    <property type="evidence" value="ECO:0007669"/>
    <property type="project" value="UniProtKB-KW"/>
</dbReference>
<dbReference type="Pfam" id="PF01061">
    <property type="entry name" value="ABC2_membrane"/>
    <property type="match status" value="2"/>
</dbReference>
<dbReference type="InterPro" id="IPR043926">
    <property type="entry name" value="ABCG_dom"/>
</dbReference>
<dbReference type="InterPro" id="IPR034003">
    <property type="entry name" value="ABCG_PDR_2"/>
</dbReference>
<dbReference type="Proteomes" id="UP000794436">
    <property type="component" value="Unassembled WGS sequence"/>
</dbReference>
<feature type="transmembrane region" description="Helical" evidence="9">
    <location>
        <begin position="1185"/>
        <end position="1212"/>
    </location>
</feature>
<evidence type="ECO:0000256" key="8">
    <source>
        <dbReference type="ARBA" id="ARBA00023136"/>
    </source>
</evidence>
<evidence type="ECO:0000256" key="6">
    <source>
        <dbReference type="ARBA" id="ARBA00022840"/>
    </source>
</evidence>
<dbReference type="Pfam" id="PF19055">
    <property type="entry name" value="ABC2_membrane_7"/>
    <property type="match status" value="1"/>
</dbReference>
<dbReference type="InterPro" id="IPR003439">
    <property type="entry name" value="ABC_transporter-like_ATP-bd"/>
</dbReference>
<comment type="caution">
    <text evidence="11">The sequence shown here is derived from an EMBL/GenBank/DDBJ whole genome shotgun (WGS) entry which is preliminary data.</text>
</comment>
<dbReference type="Gene3D" id="3.40.50.300">
    <property type="entry name" value="P-loop containing nucleotide triphosphate hydrolases"/>
    <property type="match status" value="2"/>
</dbReference>
<dbReference type="Pfam" id="PF00005">
    <property type="entry name" value="ABC_tran"/>
    <property type="match status" value="2"/>
</dbReference>
<keyword evidence="3" id="KW-0813">Transport</keyword>
<dbReference type="FunFam" id="3.40.50.300:FF:000289">
    <property type="entry name" value="ABC transporter G family member 31"/>
    <property type="match status" value="1"/>
</dbReference>
<feature type="transmembrane region" description="Helical" evidence="9">
    <location>
        <begin position="1224"/>
        <end position="1246"/>
    </location>
</feature>
<dbReference type="GO" id="GO:0016020">
    <property type="term" value="C:membrane"/>
    <property type="evidence" value="ECO:0007669"/>
    <property type="project" value="UniProtKB-SubCell"/>
</dbReference>
<dbReference type="PROSITE" id="PS50893">
    <property type="entry name" value="ABC_TRANSPORTER_2"/>
    <property type="match status" value="2"/>
</dbReference>
<name>A0A8K1CSH3_PYTOL</name>
<comment type="similarity">
    <text evidence="2">Belongs to the ABC transporter superfamily. ABCG family. PDR (TC 3.A.1.205) subfamily.</text>
</comment>
<dbReference type="InterPro" id="IPR013525">
    <property type="entry name" value="ABC2_TM"/>
</dbReference>
<feature type="transmembrane region" description="Helical" evidence="9">
    <location>
        <begin position="678"/>
        <end position="701"/>
    </location>
</feature>
<feature type="transmembrane region" description="Helical" evidence="9">
    <location>
        <begin position="523"/>
        <end position="548"/>
    </location>
</feature>